<evidence type="ECO:0000313" key="2">
    <source>
        <dbReference type="EMBL" id="KAF7293469.1"/>
    </source>
</evidence>
<keyword evidence="3" id="KW-1185">Reference proteome</keyword>
<sequence>MSSTTSAAPPMPVKKPTVEDFLSRSIQNITYSASGTKLNRQGRAIARIVYRDRQLNFELSRWTQQAVGQKLRVSRKQISRAIHNLDNDNVGDDLTFVANAKVWQRHFQTSIDRGWQRAETESEPDRSGDEGTDHNDDDDVESNADGDLNQPAISGGSFGPSTRAKTKSKSAIVTGLSKSMCKFLADVRGLNMVHHQAMFEAKGFTSLTKLLEYARLNEAELASALEILFKNELSECDRCLLLFAIRDLNI</sequence>
<evidence type="ECO:0000313" key="3">
    <source>
        <dbReference type="Proteomes" id="UP000636479"/>
    </source>
</evidence>
<dbReference type="AlphaFoldDB" id="A0A8H6VZ64"/>
<feature type="region of interest" description="Disordered" evidence="1">
    <location>
        <begin position="113"/>
        <end position="164"/>
    </location>
</feature>
<accession>A0A8H6VZ64</accession>
<feature type="compositionally biased region" description="Basic and acidic residues" evidence="1">
    <location>
        <begin position="114"/>
        <end position="134"/>
    </location>
</feature>
<protein>
    <submittedName>
        <fullName evidence="2">Uncharacterized protein</fullName>
    </submittedName>
</protein>
<comment type="caution">
    <text evidence="2">The sequence shown here is derived from an EMBL/GenBank/DDBJ whole genome shotgun (WGS) entry which is preliminary data.</text>
</comment>
<dbReference type="GeneID" id="59350316"/>
<organism evidence="2 3">
    <name type="scientific">Mycena indigotica</name>
    <dbReference type="NCBI Taxonomy" id="2126181"/>
    <lineage>
        <taxon>Eukaryota</taxon>
        <taxon>Fungi</taxon>
        <taxon>Dikarya</taxon>
        <taxon>Basidiomycota</taxon>
        <taxon>Agaricomycotina</taxon>
        <taxon>Agaricomycetes</taxon>
        <taxon>Agaricomycetidae</taxon>
        <taxon>Agaricales</taxon>
        <taxon>Marasmiineae</taxon>
        <taxon>Mycenaceae</taxon>
        <taxon>Mycena</taxon>
    </lineage>
</organism>
<evidence type="ECO:0000256" key="1">
    <source>
        <dbReference type="SAM" id="MobiDB-lite"/>
    </source>
</evidence>
<dbReference type="EMBL" id="JACAZF010000010">
    <property type="protein sequence ID" value="KAF7293469.1"/>
    <property type="molecule type" value="Genomic_DNA"/>
</dbReference>
<dbReference type="OrthoDB" id="3044997at2759"/>
<proteinExistence type="predicted"/>
<gene>
    <name evidence="2" type="ORF">MIND_01124600</name>
</gene>
<name>A0A8H6VZ64_9AGAR</name>
<dbReference type="RefSeq" id="XP_037215632.1">
    <property type="nucleotide sequence ID" value="XM_037367800.1"/>
</dbReference>
<reference evidence="2" key="1">
    <citation type="submission" date="2020-05" db="EMBL/GenBank/DDBJ databases">
        <title>Mycena genomes resolve the evolution of fungal bioluminescence.</title>
        <authorList>
            <person name="Tsai I.J."/>
        </authorList>
    </citation>
    <scope>NUCLEOTIDE SEQUENCE</scope>
    <source>
        <strain evidence="2">171206Taipei</strain>
    </source>
</reference>
<dbReference type="Proteomes" id="UP000636479">
    <property type="component" value="Unassembled WGS sequence"/>
</dbReference>
<feature type="compositionally biased region" description="Acidic residues" evidence="1">
    <location>
        <begin position="135"/>
        <end position="144"/>
    </location>
</feature>